<dbReference type="SMART" id="SM00014">
    <property type="entry name" value="acidPPc"/>
    <property type="match status" value="2"/>
</dbReference>
<name>A0ABQ4CAH3_9ACTN</name>
<feature type="transmembrane region" description="Helical" evidence="1">
    <location>
        <begin position="321"/>
        <end position="339"/>
    </location>
</feature>
<feature type="transmembrane region" description="Helical" evidence="1">
    <location>
        <begin position="346"/>
        <end position="366"/>
    </location>
</feature>
<dbReference type="PANTHER" id="PTHR14969:SF13">
    <property type="entry name" value="AT30094P"/>
    <property type="match status" value="1"/>
</dbReference>
<dbReference type="InterPro" id="IPR000326">
    <property type="entry name" value="PAP2/HPO"/>
</dbReference>
<dbReference type="CDD" id="cd03392">
    <property type="entry name" value="PAP2_like_2"/>
    <property type="match status" value="2"/>
</dbReference>
<evidence type="ECO:0000259" key="2">
    <source>
        <dbReference type="SMART" id="SM00014"/>
    </source>
</evidence>
<dbReference type="SUPFAM" id="SSF48317">
    <property type="entry name" value="Acid phosphatase/Vanadium-dependent haloperoxidase"/>
    <property type="match status" value="2"/>
</dbReference>
<feature type="transmembrane region" description="Helical" evidence="1">
    <location>
        <begin position="442"/>
        <end position="460"/>
    </location>
</feature>
<organism evidence="3 4">
    <name type="scientific">Asanoa iriomotensis</name>
    <dbReference type="NCBI Taxonomy" id="234613"/>
    <lineage>
        <taxon>Bacteria</taxon>
        <taxon>Bacillati</taxon>
        <taxon>Actinomycetota</taxon>
        <taxon>Actinomycetes</taxon>
        <taxon>Micromonosporales</taxon>
        <taxon>Micromonosporaceae</taxon>
        <taxon>Asanoa</taxon>
    </lineage>
</organism>
<dbReference type="Pfam" id="PF01569">
    <property type="entry name" value="PAP2"/>
    <property type="match status" value="2"/>
</dbReference>
<feature type="domain" description="Phosphatidic acid phosphatase type 2/haloperoxidase" evidence="2">
    <location>
        <begin position="345"/>
        <end position="457"/>
    </location>
</feature>
<protein>
    <recommendedName>
        <fullName evidence="2">Phosphatidic acid phosphatase type 2/haloperoxidase domain-containing protein</fullName>
    </recommendedName>
</protein>
<reference evidence="3 4" key="1">
    <citation type="submission" date="2021-01" db="EMBL/GenBank/DDBJ databases">
        <title>Whole genome shotgun sequence of Asanoa iriomotensis NBRC 100142.</title>
        <authorList>
            <person name="Komaki H."/>
            <person name="Tamura T."/>
        </authorList>
    </citation>
    <scope>NUCLEOTIDE SEQUENCE [LARGE SCALE GENOMIC DNA]</scope>
    <source>
        <strain evidence="3 4">NBRC 100142</strain>
    </source>
</reference>
<evidence type="ECO:0000313" key="3">
    <source>
        <dbReference type="EMBL" id="GIF59744.1"/>
    </source>
</evidence>
<comment type="caution">
    <text evidence="3">The sequence shown here is derived from an EMBL/GenBank/DDBJ whole genome shotgun (WGS) entry which is preliminary data.</text>
</comment>
<dbReference type="PANTHER" id="PTHR14969">
    <property type="entry name" value="SPHINGOSINE-1-PHOSPHATE PHOSPHOHYDROLASE"/>
    <property type="match status" value="1"/>
</dbReference>
<accession>A0ABQ4CAH3</accession>
<feature type="transmembrane region" description="Helical" evidence="1">
    <location>
        <begin position="142"/>
        <end position="164"/>
    </location>
</feature>
<feature type="transmembrane region" description="Helical" evidence="1">
    <location>
        <begin position="262"/>
        <end position="282"/>
    </location>
</feature>
<keyword evidence="1" id="KW-0812">Transmembrane</keyword>
<dbReference type="InterPro" id="IPR036938">
    <property type="entry name" value="PAP2/HPO_sf"/>
</dbReference>
<feature type="transmembrane region" description="Helical" evidence="1">
    <location>
        <begin position="386"/>
        <end position="404"/>
    </location>
</feature>
<feature type="transmembrane region" description="Helical" evidence="1">
    <location>
        <begin position="198"/>
        <end position="216"/>
    </location>
</feature>
<keyword evidence="1" id="KW-0472">Membrane</keyword>
<gene>
    <name evidence="3" type="ORF">Air01nite_58390</name>
</gene>
<evidence type="ECO:0000313" key="4">
    <source>
        <dbReference type="Proteomes" id="UP000624325"/>
    </source>
</evidence>
<keyword evidence="4" id="KW-1185">Reference proteome</keyword>
<feature type="transmembrane region" description="Helical" evidence="1">
    <location>
        <begin position="21"/>
        <end position="42"/>
    </location>
</feature>
<feature type="transmembrane region" description="Helical" evidence="1">
    <location>
        <begin position="69"/>
        <end position="93"/>
    </location>
</feature>
<feature type="domain" description="Phosphatidic acid phosphatase type 2/haloperoxidase" evidence="2">
    <location>
        <begin position="100"/>
        <end position="213"/>
    </location>
</feature>
<feature type="transmembrane region" description="Helical" evidence="1">
    <location>
        <begin position="411"/>
        <end position="430"/>
    </location>
</feature>
<dbReference type="Gene3D" id="1.20.144.10">
    <property type="entry name" value="Phosphatidic acid phosphatase type 2/haloperoxidase"/>
    <property type="match status" value="2"/>
</dbReference>
<keyword evidence="1" id="KW-1133">Transmembrane helix</keyword>
<evidence type="ECO:0000256" key="1">
    <source>
        <dbReference type="SAM" id="Phobius"/>
    </source>
</evidence>
<proteinExistence type="predicted"/>
<feature type="transmembrane region" description="Helical" evidence="1">
    <location>
        <begin position="100"/>
        <end position="122"/>
    </location>
</feature>
<dbReference type="RefSeq" id="WP_203706575.1">
    <property type="nucleotide sequence ID" value="NZ_BAAALU010000009.1"/>
</dbReference>
<dbReference type="Proteomes" id="UP000624325">
    <property type="component" value="Unassembled WGS sequence"/>
</dbReference>
<sequence>METKAERRPLEHFTARSLAGLAAVVAAGIAFGILLALVRFQFGPLYDLDHGVATSVNAYVSEHEGLLDIIRFVTDLGGGLKVWVVILAVLALLIRRQVRLAIFVIVSGLGALALEPTIKLLVGRLRPVVDVPVAHAPGNSFPSGHSLGAFVVYGSLLLVFLPAVPKRWRTAVIAAVATLVALVGVSRIALGVHFVSDVLAGWLLGAAWLGVTYYAFRLWRREDGRREPALTEGLEPEAAKELKPAPRENAVLPHPWVESAEIVVGWVLVLGALFGFGMWASYHAGGTVLAALDDQVPRWFADHRTELLDGWSHYASKAGDTHTILAVSLVFCTLVLARWRQWRPILFLALVMVGELTLFLASAAAVDRPRPDVSHLDQNLPTSSFPSGHIAATLCLWTAIALIVMARTDRWWRWLTVAAAVVMPLVVATSRMYRGMHHPSDFLGAIILTGLWVGLLYYVLRPNAEAAAADAGDDLQHQDRGVRRFARHPA</sequence>
<feature type="transmembrane region" description="Helical" evidence="1">
    <location>
        <begin position="171"/>
        <end position="192"/>
    </location>
</feature>
<dbReference type="EMBL" id="BONC01000053">
    <property type="protein sequence ID" value="GIF59744.1"/>
    <property type="molecule type" value="Genomic_DNA"/>
</dbReference>